<evidence type="ECO:0000256" key="5">
    <source>
        <dbReference type="SAM" id="Coils"/>
    </source>
</evidence>
<dbReference type="STRING" id="1216932.CM240_2763"/>
<dbReference type="Gene3D" id="1.10.10.10">
    <property type="entry name" value="Winged helix-like DNA-binding domain superfamily/Winged helix DNA-binding domain"/>
    <property type="match status" value="1"/>
</dbReference>
<keyword evidence="9" id="KW-1185">Reference proteome</keyword>
<dbReference type="PANTHER" id="PTHR43133:SF51">
    <property type="entry name" value="RNA POLYMERASE SIGMA FACTOR"/>
    <property type="match status" value="1"/>
</dbReference>
<dbReference type="CDD" id="cd06171">
    <property type="entry name" value="Sigma70_r4"/>
    <property type="match status" value="1"/>
</dbReference>
<dbReference type="RefSeq" id="WP_044040075.1">
    <property type="nucleotide sequence ID" value="NZ_HG917869.1"/>
</dbReference>
<keyword evidence="3" id="KW-0731">Sigma factor</keyword>
<dbReference type="InterPro" id="IPR013325">
    <property type="entry name" value="RNA_pol_sigma_r2"/>
</dbReference>
<dbReference type="InterPro" id="IPR013324">
    <property type="entry name" value="RNA_pol_sigma_r3/r4-like"/>
</dbReference>
<dbReference type="AlphaFoldDB" id="W6SJK0"/>
<evidence type="ECO:0000256" key="1">
    <source>
        <dbReference type="ARBA" id="ARBA00010641"/>
    </source>
</evidence>
<dbReference type="GO" id="GO:0016987">
    <property type="term" value="F:sigma factor activity"/>
    <property type="evidence" value="ECO:0007669"/>
    <property type="project" value="UniProtKB-KW"/>
</dbReference>
<protein>
    <submittedName>
        <fullName evidence="8">RNA polymerase, sigma-24 subunit, ECF subfamily</fullName>
    </submittedName>
</protein>
<dbReference type="InterPro" id="IPR014284">
    <property type="entry name" value="RNA_pol_sigma-70_dom"/>
</dbReference>
<name>W6SJK0_9CLOT</name>
<dbReference type="Gene3D" id="1.10.1740.10">
    <property type="match status" value="1"/>
</dbReference>
<reference evidence="8 9" key="1">
    <citation type="submission" date="2013-11" db="EMBL/GenBank/DDBJ databases">
        <title>Complete genome sequence of Clostridum sp. M2/40.</title>
        <authorList>
            <person name="Wibberg D."/>
            <person name="Puehler A."/>
            <person name="Schlueter A."/>
        </authorList>
    </citation>
    <scope>NUCLEOTIDE SEQUENCE [LARGE SCALE GENOMIC DNA]</scope>
    <source>
        <strain evidence="9">M2/40</strain>
    </source>
</reference>
<dbReference type="eggNOG" id="COG1595">
    <property type="taxonomic scope" value="Bacteria"/>
</dbReference>
<comment type="similarity">
    <text evidence="1">Belongs to the sigma-70 factor family. ECF subfamily.</text>
</comment>
<organism evidence="8 9">
    <name type="scientific">Clostridium bornimense</name>
    <dbReference type="NCBI Taxonomy" id="1216932"/>
    <lineage>
        <taxon>Bacteria</taxon>
        <taxon>Bacillati</taxon>
        <taxon>Bacillota</taxon>
        <taxon>Clostridia</taxon>
        <taxon>Eubacteriales</taxon>
        <taxon>Clostridiaceae</taxon>
        <taxon>Clostridium</taxon>
    </lineage>
</organism>
<dbReference type="Proteomes" id="UP000019426">
    <property type="component" value="Chromosome M2/40_rep2"/>
</dbReference>
<keyword evidence="2" id="KW-0805">Transcription regulation</keyword>
<dbReference type="PANTHER" id="PTHR43133">
    <property type="entry name" value="RNA POLYMERASE ECF-TYPE SIGMA FACTO"/>
    <property type="match status" value="1"/>
</dbReference>
<dbReference type="OrthoDB" id="9782703at2"/>
<evidence type="ECO:0000256" key="4">
    <source>
        <dbReference type="ARBA" id="ARBA00023163"/>
    </source>
</evidence>
<evidence type="ECO:0000259" key="6">
    <source>
        <dbReference type="Pfam" id="PF04542"/>
    </source>
</evidence>
<dbReference type="InterPro" id="IPR036388">
    <property type="entry name" value="WH-like_DNA-bd_sf"/>
</dbReference>
<dbReference type="Pfam" id="PF04542">
    <property type="entry name" value="Sigma70_r2"/>
    <property type="match status" value="1"/>
</dbReference>
<sequence length="171" mass="20030">MIDELLLKKAIRGDKECFIKLLEPIKESLYKVAFMYLKNEDDALDCIQESIIKAIQSLSSLKEPQYFNTWITRITINTCKDYIKKSNKVVSVDIKDYENKLVAENEEFDDMEDIQRALEKLSDKERELIVMRYLKDMSLKDISTTIDMPVGAVKSRLSRSLKRLKVHMEAR</sequence>
<evidence type="ECO:0000259" key="7">
    <source>
        <dbReference type="Pfam" id="PF08281"/>
    </source>
</evidence>
<dbReference type="InterPro" id="IPR007627">
    <property type="entry name" value="RNA_pol_sigma70_r2"/>
</dbReference>
<dbReference type="InterPro" id="IPR039425">
    <property type="entry name" value="RNA_pol_sigma-70-like"/>
</dbReference>
<dbReference type="SUPFAM" id="SSF88659">
    <property type="entry name" value="Sigma3 and sigma4 domains of RNA polymerase sigma factors"/>
    <property type="match status" value="1"/>
</dbReference>
<gene>
    <name evidence="8" type="ORF">CM240_2763</name>
</gene>
<dbReference type="PATRIC" id="fig|1216932.3.peg.2726"/>
<dbReference type="NCBIfam" id="TIGR02937">
    <property type="entry name" value="sigma70-ECF"/>
    <property type="match status" value="1"/>
</dbReference>
<dbReference type="Pfam" id="PF08281">
    <property type="entry name" value="Sigma70_r4_2"/>
    <property type="match status" value="1"/>
</dbReference>
<evidence type="ECO:0000313" key="8">
    <source>
        <dbReference type="EMBL" id="CDM69880.1"/>
    </source>
</evidence>
<dbReference type="GO" id="GO:0003677">
    <property type="term" value="F:DNA binding"/>
    <property type="evidence" value="ECO:0007669"/>
    <property type="project" value="InterPro"/>
</dbReference>
<dbReference type="HOGENOM" id="CLU_047691_3_1_9"/>
<dbReference type="EMBL" id="HG917869">
    <property type="protein sequence ID" value="CDM69880.1"/>
    <property type="molecule type" value="Genomic_DNA"/>
</dbReference>
<feature type="coiled-coil region" evidence="5">
    <location>
        <begin position="94"/>
        <end position="131"/>
    </location>
</feature>
<feature type="domain" description="RNA polymerase sigma-70 region 2" evidence="6">
    <location>
        <begin position="27"/>
        <end position="87"/>
    </location>
</feature>
<proteinExistence type="inferred from homology"/>
<evidence type="ECO:0000256" key="3">
    <source>
        <dbReference type="ARBA" id="ARBA00023082"/>
    </source>
</evidence>
<dbReference type="SUPFAM" id="SSF88946">
    <property type="entry name" value="Sigma2 domain of RNA polymerase sigma factors"/>
    <property type="match status" value="1"/>
</dbReference>
<dbReference type="KEGG" id="clt:CM240_2763"/>
<keyword evidence="5" id="KW-0175">Coiled coil</keyword>
<keyword evidence="4" id="KW-0804">Transcription</keyword>
<feature type="domain" description="RNA polymerase sigma factor 70 region 4 type 2" evidence="7">
    <location>
        <begin position="112"/>
        <end position="164"/>
    </location>
</feature>
<dbReference type="InterPro" id="IPR013249">
    <property type="entry name" value="RNA_pol_sigma70_r4_t2"/>
</dbReference>
<accession>W6SJK0</accession>
<evidence type="ECO:0000256" key="2">
    <source>
        <dbReference type="ARBA" id="ARBA00023015"/>
    </source>
</evidence>
<evidence type="ECO:0000313" key="9">
    <source>
        <dbReference type="Proteomes" id="UP000019426"/>
    </source>
</evidence>
<dbReference type="GO" id="GO:0006352">
    <property type="term" value="P:DNA-templated transcription initiation"/>
    <property type="evidence" value="ECO:0007669"/>
    <property type="project" value="InterPro"/>
</dbReference>